<accession>A0A3B1CNY4</accession>
<reference evidence="1" key="1">
    <citation type="submission" date="2018-06" db="EMBL/GenBank/DDBJ databases">
        <authorList>
            <person name="Zhirakovskaya E."/>
        </authorList>
    </citation>
    <scope>NUCLEOTIDE SEQUENCE</scope>
</reference>
<proteinExistence type="predicted"/>
<dbReference type="EMBL" id="UOGC01000070">
    <property type="protein sequence ID" value="VAX18437.1"/>
    <property type="molecule type" value="Genomic_DNA"/>
</dbReference>
<organism evidence="1">
    <name type="scientific">hydrothermal vent metagenome</name>
    <dbReference type="NCBI Taxonomy" id="652676"/>
    <lineage>
        <taxon>unclassified sequences</taxon>
        <taxon>metagenomes</taxon>
        <taxon>ecological metagenomes</taxon>
    </lineage>
</organism>
<sequence length="108" mass="12358">MMKFLTRFCFCLFVGGYFFAGSPAFATDECTENCEKAGDADWKEKWDKCMMQERAECMGNCVQFVGLPAYECAISRCNEDRQTNQRDWKKACKKKLGDAPEKCKNNCG</sequence>
<protein>
    <submittedName>
        <fullName evidence="1">Uncharacterized protein</fullName>
    </submittedName>
</protein>
<evidence type="ECO:0000313" key="1">
    <source>
        <dbReference type="EMBL" id="VAX18437.1"/>
    </source>
</evidence>
<name>A0A3B1CNY4_9ZZZZ</name>
<dbReference type="AlphaFoldDB" id="A0A3B1CNY4"/>
<gene>
    <name evidence="1" type="ORF">MNBD_NITROSPINAE01-1547</name>
</gene>